<protein>
    <submittedName>
        <fullName evidence="1">Uncharacterized protein</fullName>
    </submittedName>
</protein>
<comment type="caution">
    <text evidence="1">The sequence shown here is derived from an EMBL/GenBank/DDBJ whole genome shotgun (WGS) entry which is preliminary data.</text>
</comment>
<dbReference type="EMBL" id="SGIU01000001">
    <property type="protein sequence ID" value="TAI48353.1"/>
    <property type="molecule type" value="Genomic_DNA"/>
</dbReference>
<reference evidence="1 2" key="1">
    <citation type="submission" date="2019-02" db="EMBL/GenBank/DDBJ databases">
        <title>Draft genome sequence of Muricauda sp. 176CP4-71.</title>
        <authorList>
            <person name="Park J.-S."/>
        </authorList>
    </citation>
    <scope>NUCLEOTIDE SEQUENCE [LARGE SCALE GENOMIC DNA]</scope>
    <source>
        <strain evidence="1 2">176CP4-71</strain>
    </source>
</reference>
<sequence length="443" mass="51145">MIHLKNRKSIFYIAILLVLFTASCKKDVKPNHTSKNRVDFDKAFEAYETAKEHLKKKDTLGAINNFVKAAEYGFEPRQAFSEAIYHSMQLNLLDGAMNLSFRIVDKGFRDFSQMQTPPFNGLAEHADWEKLKTAIRKNEKHYRDTHGNIDDIKIVTSDIDNFWRAYDLAKVKDSLGEKREIYLKEYFIKGSKGLQDFTFLKMRQGGIDQFTEFVETHRPYYDGIREANKKALNTLSSYPNHLKKVQQLIPKATFADTYFLMGCHTSFGTVSMNGSLIGLENVVDENTPVHTLPDYRQSITKGVDFLSFVLIHELMHTYQNTSHRSLLGATIMEGGADFLTELVLGPPNVELDYRIYGEKYEREIWEEFKQNLEITNHKNWIAGVDAKKKAIGWPSDLSYFIGYKIAKGYYQNTIDKERAIVDLLEIKDPYQILKVSGYGHFEQ</sequence>
<dbReference type="OrthoDB" id="6402335at2"/>
<dbReference type="RefSeq" id="WP_130608214.1">
    <property type="nucleotide sequence ID" value="NZ_SGIU01000001.1"/>
</dbReference>
<evidence type="ECO:0000313" key="1">
    <source>
        <dbReference type="EMBL" id="TAI48353.1"/>
    </source>
</evidence>
<proteinExistence type="predicted"/>
<evidence type="ECO:0000313" key="2">
    <source>
        <dbReference type="Proteomes" id="UP000291981"/>
    </source>
</evidence>
<dbReference type="AlphaFoldDB" id="A0A4Q8QI49"/>
<gene>
    <name evidence="1" type="ORF">EW142_00655</name>
</gene>
<organism evidence="1 2">
    <name type="scientific">Flagellimonas allohymeniacidonis</name>
    <dbReference type="NCBI Taxonomy" id="2517819"/>
    <lineage>
        <taxon>Bacteria</taxon>
        <taxon>Pseudomonadati</taxon>
        <taxon>Bacteroidota</taxon>
        <taxon>Flavobacteriia</taxon>
        <taxon>Flavobacteriales</taxon>
        <taxon>Flavobacteriaceae</taxon>
        <taxon>Flagellimonas</taxon>
    </lineage>
</organism>
<dbReference type="PROSITE" id="PS51257">
    <property type="entry name" value="PROKAR_LIPOPROTEIN"/>
    <property type="match status" value="1"/>
</dbReference>
<keyword evidence="2" id="KW-1185">Reference proteome</keyword>
<accession>A0A4Q8QI49</accession>
<name>A0A4Q8QI49_9FLAO</name>
<dbReference type="Proteomes" id="UP000291981">
    <property type="component" value="Unassembled WGS sequence"/>
</dbReference>